<evidence type="ECO:0000313" key="2">
    <source>
        <dbReference type="Proteomes" id="UP001143747"/>
    </source>
</evidence>
<gene>
    <name evidence="1" type="ORF">L0665_05080</name>
</gene>
<evidence type="ECO:0000313" key="1">
    <source>
        <dbReference type="EMBL" id="MDE4907981.1"/>
    </source>
</evidence>
<name>A0A9Q4KSU0_9EURY</name>
<comment type="caution">
    <text evidence="1">The sequence shown here is derived from an EMBL/GenBank/DDBJ whole genome shotgun (WGS) entry which is preliminary data.</text>
</comment>
<dbReference type="RefSeq" id="WP_274924620.1">
    <property type="nucleotide sequence ID" value="NZ_JAKELO010000002.1"/>
</dbReference>
<reference evidence="1" key="1">
    <citation type="submission" date="2022-01" db="EMBL/GenBank/DDBJ databases">
        <title>Draft genome of Methanogenium marinum DSM 15558.</title>
        <authorList>
            <person name="Chen S.-C."/>
            <person name="You Y.-T."/>
        </authorList>
    </citation>
    <scope>NUCLEOTIDE SEQUENCE</scope>
    <source>
        <strain evidence="1">DSM 15558</strain>
    </source>
</reference>
<dbReference type="EMBL" id="JAKELO010000002">
    <property type="protein sequence ID" value="MDE4907981.1"/>
    <property type="molecule type" value="Genomic_DNA"/>
</dbReference>
<proteinExistence type="predicted"/>
<dbReference type="Proteomes" id="UP001143747">
    <property type="component" value="Unassembled WGS sequence"/>
</dbReference>
<keyword evidence="2" id="KW-1185">Reference proteome</keyword>
<protein>
    <submittedName>
        <fullName evidence="1">Uncharacterized protein</fullName>
    </submittedName>
</protein>
<accession>A0A9Q4KSU0</accession>
<sequence>MKIYVRPRTKVGEGAHQPMFKIVATTGEGTQNIKFQAKHLRKSELEQIAEDTGAELVYLESARGTGTGNGTGAGHKNHK</sequence>
<dbReference type="AlphaFoldDB" id="A0A9Q4KSU0"/>
<organism evidence="1 2">
    <name type="scientific">Methanogenium marinum</name>
    <dbReference type="NCBI Taxonomy" id="348610"/>
    <lineage>
        <taxon>Archaea</taxon>
        <taxon>Methanobacteriati</taxon>
        <taxon>Methanobacteriota</taxon>
        <taxon>Stenosarchaea group</taxon>
        <taxon>Methanomicrobia</taxon>
        <taxon>Methanomicrobiales</taxon>
        <taxon>Methanomicrobiaceae</taxon>
        <taxon>Methanogenium</taxon>
    </lineage>
</organism>